<evidence type="ECO:0000313" key="3">
    <source>
        <dbReference type="Proteomes" id="UP001642900"/>
    </source>
</evidence>
<gene>
    <name evidence="2" type="ORF">G6N73_34040</name>
</gene>
<dbReference type="RefSeq" id="WP_165034296.1">
    <property type="nucleotide sequence ID" value="NZ_JAAKZF010000157.1"/>
</dbReference>
<dbReference type="AlphaFoldDB" id="A0A6G4WMB6"/>
<keyword evidence="3" id="KW-1185">Reference proteome</keyword>
<evidence type="ECO:0000256" key="1">
    <source>
        <dbReference type="SAM" id="MobiDB-lite"/>
    </source>
</evidence>
<name>A0A6G4WMB6_9HYPH</name>
<comment type="caution">
    <text evidence="2">The sequence shown here is derived from an EMBL/GenBank/DDBJ whole genome shotgun (WGS) entry which is preliminary data.</text>
</comment>
<sequence length="138" mass="16071">MELQFVPRNQVVEHLENGWRLLPDHRYIPHDYAILMERVERPEPLTTEQIQAMWERIDPPPPAPETRRCKRGHYLAGDNLYARRDGRGWCCRECMRIGQRARRAAEKAMDVPARPHLIKSPSFLPRPEGVSGLAGRRA</sequence>
<dbReference type="EMBL" id="JAAKZF010000157">
    <property type="protein sequence ID" value="NGO55962.1"/>
    <property type="molecule type" value="Genomic_DNA"/>
</dbReference>
<reference evidence="2 3" key="1">
    <citation type="submission" date="2020-02" db="EMBL/GenBank/DDBJ databases">
        <title>Genome sequence of strain CCNWXJ40-4.</title>
        <authorList>
            <person name="Gao J."/>
            <person name="Sun J."/>
        </authorList>
    </citation>
    <scope>NUCLEOTIDE SEQUENCE [LARGE SCALE GENOMIC DNA]</scope>
    <source>
        <strain evidence="2 3">CCNWXJ 40-4</strain>
    </source>
</reference>
<accession>A0A6G4WMB6</accession>
<dbReference type="Proteomes" id="UP001642900">
    <property type="component" value="Unassembled WGS sequence"/>
</dbReference>
<protein>
    <submittedName>
        <fullName evidence="2">Uncharacterized protein</fullName>
    </submittedName>
</protein>
<evidence type="ECO:0000313" key="2">
    <source>
        <dbReference type="EMBL" id="NGO55962.1"/>
    </source>
</evidence>
<feature type="region of interest" description="Disordered" evidence="1">
    <location>
        <begin position="117"/>
        <end position="138"/>
    </location>
</feature>
<organism evidence="2 3">
    <name type="scientific">Allomesorhizobium camelthorni</name>
    <dbReference type="NCBI Taxonomy" id="475069"/>
    <lineage>
        <taxon>Bacteria</taxon>
        <taxon>Pseudomonadati</taxon>
        <taxon>Pseudomonadota</taxon>
        <taxon>Alphaproteobacteria</taxon>
        <taxon>Hyphomicrobiales</taxon>
        <taxon>Phyllobacteriaceae</taxon>
        <taxon>Allomesorhizobium</taxon>
    </lineage>
</organism>
<proteinExistence type="predicted"/>